<proteinExistence type="predicted"/>
<gene>
    <name evidence="1" type="ORF">BLNAU_19313</name>
</gene>
<dbReference type="Proteomes" id="UP001281761">
    <property type="component" value="Unassembled WGS sequence"/>
</dbReference>
<comment type="caution">
    <text evidence="1">The sequence shown here is derived from an EMBL/GenBank/DDBJ whole genome shotgun (WGS) entry which is preliminary data.</text>
</comment>
<dbReference type="EMBL" id="JARBJD010000248">
    <property type="protein sequence ID" value="KAK2945757.1"/>
    <property type="molecule type" value="Genomic_DNA"/>
</dbReference>
<sequence>MPKNTHLDSIAEYIYLACNHSSRSNLATSFVILRSFGRNEAMIVNSQHQSSTIMTHLSLVLFADSNASERDGPVELLRKEVTADVVAEGEDFGKGRTQVKDEGVGEG</sequence>
<accession>A0ABQ9X237</accession>
<reference evidence="1 2" key="1">
    <citation type="journal article" date="2022" name="bioRxiv">
        <title>Genomics of Preaxostyla Flagellates Illuminates Evolutionary Transitions and the Path Towards Mitochondrial Loss.</title>
        <authorList>
            <person name="Novak L.V.F."/>
            <person name="Treitli S.C."/>
            <person name="Pyrih J."/>
            <person name="Halakuc P."/>
            <person name="Pipaliya S.V."/>
            <person name="Vacek V."/>
            <person name="Brzon O."/>
            <person name="Soukal P."/>
            <person name="Eme L."/>
            <person name="Dacks J.B."/>
            <person name="Karnkowska A."/>
            <person name="Elias M."/>
            <person name="Hampl V."/>
        </authorList>
    </citation>
    <scope>NUCLEOTIDE SEQUENCE [LARGE SCALE GENOMIC DNA]</scope>
    <source>
        <strain evidence="1">NAU3</strain>
        <tissue evidence="1">Gut</tissue>
    </source>
</reference>
<organism evidence="1 2">
    <name type="scientific">Blattamonas nauphoetae</name>
    <dbReference type="NCBI Taxonomy" id="2049346"/>
    <lineage>
        <taxon>Eukaryota</taxon>
        <taxon>Metamonada</taxon>
        <taxon>Preaxostyla</taxon>
        <taxon>Oxymonadida</taxon>
        <taxon>Blattamonas</taxon>
    </lineage>
</organism>
<keyword evidence="2" id="KW-1185">Reference proteome</keyword>
<evidence type="ECO:0000313" key="1">
    <source>
        <dbReference type="EMBL" id="KAK2945757.1"/>
    </source>
</evidence>
<evidence type="ECO:0000313" key="2">
    <source>
        <dbReference type="Proteomes" id="UP001281761"/>
    </source>
</evidence>
<name>A0ABQ9X237_9EUKA</name>
<protein>
    <submittedName>
        <fullName evidence="1">Uncharacterized protein</fullName>
    </submittedName>
</protein>